<reference evidence="3" key="1">
    <citation type="submission" date="2024-04" db="EMBL/GenBank/DDBJ databases">
        <title>Salinicola lusitanus LLJ914,a marine bacterium isolated from the Okinawa Trough.</title>
        <authorList>
            <person name="Li J."/>
        </authorList>
    </citation>
    <scope>NUCLEOTIDE SEQUENCE [LARGE SCALE GENOMIC DNA]</scope>
</reference>
<keyword evidence="3" id="KW-1185">Reference proteome</keyword>
<gene>
    <name evidence="2" type="ORF">WMY93_018158</name>
</gene>
<dbReference type="EMBL" id="JBBPFD010000013">
    <property type="protein sequence ID" value="KAK7901389.1"/>
    <property type="molecule type" value="Genomic_DNA"/>
</dbReference>
<accession>A0AAW0NVB9</accession>
<comment type="caution">
    <text evidence="2">The sequence shown here is derived from an EMBL/GenBank/DDBJ whole genome shotgun (WGS) entry which is preliminary data.</text>
</comment>
<feature type="region of interest" description="Disordered" evidence="1">
    <location>
        <begin position="45"/>
        <end position="66"/>
    </location>
</feature>
<proteinExistence type="predicted"/>
<evidence type="ECO:0000256" key="1">
    <source>
        <dbReference type="SAM" id="MobiDB-lite"/>
    </source>
</evidence>
<protein>
    <submittedName>
        <fullName evidence="2">Uncharacterized protein</fullName>
    </submittedName>
</protein>
<evidence type="ECO:0000313" key="3">
    <source>
        <dbReference type="Proteomes" id="UP001460270"/>
    </source>
</evidence>
<evidence type="ECO:0000313" key="2">
    <source>
        <dbReference type="EMBL" id="KAK7901389.1"/>
    </source>
</evidence>
<organism evidence="2 3">
    <name type="scientific">Mugilogobius chulae</name>
    <name type="common">yellowstripe goby</name>
    <dbReference type="NCBI Taxonomy" id="88201"/>
    <lineage>
        <taxon>Eukaryota</taxon>
        <taxon>Metazoa</taxon>
        <taxon>Chordata</taxon>
        <taxon>Craniata</taxon>
        <taxon>Vertebrata</taxon>
        <taxon>Euteleostomi</taxon>
        <taxon>Actinopterygii</taxon>
        <taxon>Neopterygii</taxon>
        <taxon>Teleostei</taxon>
        <taxon>Neoteleostei</taxon>
        <taxon>Acanthomorphata</taxon>
        <taxon>Gobiaria</taxon>
        <taxon>Gobiiformes</taxon>
        <taxon>Gobioidei</taxon>
        <taxon>Gobiidae</taxon>
        <taxon>Gobionellinae</taxon>
        <taxon>Mugilogobius</taxon>
    </lineage>
</organism>
<sequence length="138" mass="14749">MWGRALLNVEDDEHGEAPVPGRCPIHLLQHYHQQHSDTLTAWAADGEGKAPDAPSSSSALCSTPPALSLVPSSPPTPLCVVGVERRARPAPSSSYKSLAGCHWRTQSGVLMLQLGETLLNLPIACHWPWPGLFVSGTL</sequence>
<dbReference type="Proteomes" id="UP001460270">
    <property type="component" value="Unassembled WGS sequence"/>
</dbReference>
<name>A0AAW0NVB9_9GOBI</name>
<dbReference type="AlphaFoldDB" id="A0AAW0NVB9"/>